<reference evidence="1" key="1">
    <citation type="submission" date="2016-12" db="EMBL/GenBank/DDBJ databases">
        <authorList>
            <person name="Moulin L."/>
        </authorList>
    </citation>
    <scope>NUCLEOTIDE SEQUENCE [LARGE SCALE GENOMIC DNA]</scope>
    <source>
        <strain evidence="1">STM 7183</strain>
    </source>
</reference>
<organism evidence="1 2">
    <name type="scientific">Paraburkholderia piptadeniae</name>
    <dbReference type="NCBI Taxonomy" id="1701573"/>
    <lineage>
        <taxon>Bacteria</taxon>
        <taxon>Pseudomonadati</taxon>
        <taxon>Pseudomonadota</taxon>
        <taxon>Betaproteobacteria</taxon>
        <taxon>Burkholderiales</taxon>
        <taxon>Burkholderiaceae</taxon>
        <taxon>Paraburkholderia</taxon>
    </lineage>
</organism>
<keyword evidence="2" id="KW-1185">Reference proteome</keyword>
<evidence type="ECO:0000313" key="1">
    <source>
        <dbReference type="EMBL" id="SIT43341.1"/>
    </source>
</evidence>
<proteinExistence type="predicted"/>
<comment type="caution">
    <text evidence="1">The sequence shown here is derived from an EMBL/GenBank/DDBJ whole genome shotgun (WGS) entry which is preliminary data.</text>
</comment>
<gene>
    <name evidence="1" type="ORF">BN2476_350052</name>
</gene>
<dbReference type="AlphaFoldDB" id="A0A1N7S7N0"/>
<accession>A0A1N7S7N0</accession>
<protein>
    <submittedName>
        <fullName evidence="1">Uncharacterized protein</fullName>
    </submittedName>
</protein>
<dbReference type="Proteomes" id="UP000195569">
    <property type="component" value="Unassembled WGS sequence"/>
</dbReference>
<evidence type="ECO:0000313" key="2">
    <source>
        <dbReference type="Proteomes" id="UP000195569"/>
    </source>
</evidence>
<dbReference type="EMBL" id="CYGY02000035">
    <property type="protein sequence ID" value="SIT43341.1"/>
    <property type="molecule type" value="Genomic_DNA"/>
</dbReference>
<sequence length="73" mass="8286">MAAGAVSKRKPAAWSAGFLFAYAEEKLRKRFFVSALVNTVFNRQDSLHLHRSLCKILLSTSLRRTIRIRPNPA</sequence>
<name>A0A1N7S7N0_9BURK</name>